<feature type="region of interest" description="Disordered" evidence="1">
    <location>
        <begin position="503"/>
        <end position="528"/>
    </location>
</feature>
<dbReference type="AlphaFoldDB" id="A0A8H6LXD6"/>
<sequence>MAENFRRDLGKVVLDLLKQVAKGDTETLRIRAYLVAELSRVGILDGTAAVGEALGRVFMRSGRAPDVALGICEEIRRRSVGGTRDDFEWCTLGLSCIAKVKNHGRSFATIAGERRRLTFQSLRPTTPTAMQSPGIDANDLTIAWWGYIEILAVRMAGKALNKQGIPREYDTAGPVIDTIRSAVIFRHNNKPRPEAVKYSRTLAIALLRTIQLLDLPLPSSYRVQPEYTVKKGQHMNRHSLVRLWQKEWRRLRRGSNPVAVVMRIAKPRHSNPQTHHDPRSPAAESTNQKTAKIERGPETRRCFFHLYFKRFQATRSRITEGPTTAFRPAPAAIQEGRYAREHLIQSHQWTSFRSILERTHQPHRSDWNRLFARIRYISGQKIHAVVSVPGMHAQRGGRRIRIIRQVHGKVEEDKRITKNRHKYRAVSTPHPHLEYSIDSEKKGKRHSNRRLPPKERHTYPPRSPDREPKERHTTMYVESNVETPYSFDERLSRLWRRVQNNSFAGARGHNTAARPPSAKHRRRPETASRLQKINPTNKRSVRAYDEWLPPIPPIDSIQASSDFETIPLRTGARRRCSIDARGPATWRNGRIPVVRRKKAGVDEGTVLECSTYEEERRYTKCGREVSRRGRMNEEEVQDRWIDGPRRQGPEERTGSSVLTSTV</sequence>
<protein>
    <submittedName>
        <fullName evidence="2">Uncharacterized protein</fullName>
    </submittedName>
</protein>
<evidence type="ECO:0000256" key="1">
    <source>
        <dbReference type="SAM" id="MobiDB-lite"/>
    </source>
</evidence>
<feature type="compositionally biased region" description="Basic and acidic residues" evidence="1">
    <location>
        <begin position="452"/>
        <end position="473"/>
    </location>
</feature>
<feature type="region of interest" description="Disordered" evidence="1">
    <location>
        <begin position="630"/>
        <end position="662"/>
    </location>
</feature>
<organism evidence="2 3">
    <name type="scientific">Ephemerocybe angulata</name>
    <dbReference type="NCBI Taxonomy" id="980116"/>
    <lineage>
        <taxon>Eukaryota</taxon>
        <taxon>Fungi</taxon>
        <taxon>Dikarya</taxon>
        <taxon>Basidiomycota</taxon>
        <taxon>Agaricomycotina</taxon>
        <taxon>Agaricomycetes</taxon>
        <taxon>Agaricomycetidae</taxon>
        <taxon>Agaricales</taxon>
        <taxon>Agaricineae</taxon>
        <taxon>Psathyrellaceae</taxon>
        <taxon>Ephemerocybe</taxon>
    </lineage>
</organism>
<feature type="region of interest" description="Disordered" evidence="1">
    <location>
        <begin position="415"/>
        <end position="474"/>
    </location>
</feature>
<proteinExistence type="predicted"/>
<keyword evidence="3" id="KW-1185">Reference proteome</keyword>
<accession>A0A8H6LXD6</accession>
<dbReference type="EMBL" id="JACGCI010000094">
    <property type="protein sequence ID" value="KAF6746255.1"/>
    <property type="molecule type" value="Genomic_DNA"/>
</dbReference>
<dbReference type="Proteomes" id="UP000521943">
    <property type="component" value="Unassembled WGS sequence"/>
</dbReference>
<evidence type="ECO:0000313" key="3">
    <source>
        <dbReference type="Proteomes" id="UP000521943"/>
    </source>
</evidence>
<feature type="compositionally biased region" description="Basic residues" evidence="1">
    <location>
        <begin position="442"/>
        <end position="451"/>
    </location>
</feature>
<evidence type="ECO:0000313" key="2">
    <source>
        <dbReference type="EMBL" id="KAF6746255.1"/>
    </source>
</evidence>
<feature type="compositionally biased region" description="Basic and acidic residues" evidence="1">
    <location>
        <begin position="630"/>
        <end position="653"/>
    </location>
</feature>
<gene>
    <name evidence="2" type="ORF">DFP72DRAFT_1152521</name>
</gene>
<reference evidence="2 3" key="1">
    <citation type="submission" date="2020-07" db="EMBL/GenBank/DDBJ databases">
        <title>Comparative genomics of pyrophilous fungi reveals a link between fire events and developmental genes.</title>
        <authorList>
            <consortium name="DOE Joint Genome Institute"/>
            <person name="Steindorff A.S."/>
            <person name="Carver A."/>
            <person name="Calhoun S."/>
            <person name="Stillman K."/>
            <person name="Liu H."/>
            <person name="Lipzen A."/>
            <person name="Pangilinan J."/>
            <person name="Labutti K."/>
            <person name="Bruns T.D."/>
            <person name="Grigoriev I.V."/>
        </authorList>
    </citation>
    <scope>NUCLEOTIDE SEQUENCE [LARGE SCALE GENOMIC DNA]</scope>
    <source>
        <strain evidence="2 3">CBS 144469</strain>
    </source>
</reference>
<comment type="caution">
    <text evidence="2">The sequence shown here is derived from an EMBL/GenBank/DDBJ whole genome shotgun (WGS) entry which is preliminary data.</text>
</comment>
<feature type="compositionally biased region" description="Basic and acidic residues" evidence="1">
    <location>
        <begin position="431"/>
        <end position="441"/>
    </location>
</feature>
<name>A0A8H6LXD6_9AGAR</name>
<feature type="region of interest" description="Disordered" evidence="1">
    <location>
        <begin position="267"/>
        <end position="295"/>
    </location>
</feature>